<dbReference type="InterPro" id="IPR011042">
    <property type="entry name" value="6-blade_b-propeller_TolB-like"/>
</dbReference>
<dbReference type="Gene3D" id="3.90.1720.10">
    <property type="entry name" value="endopeptidase domain like (from Nostoc punctiforme)"/>
    <property type="match status" value="1"/>
</dbReference>
<dbReference type="HOGENOM" id="CLU_483732_0_0_9"/>
<evidence type="ECO:0000313" key="2">
    <source>
        <dbReference type="EMBL" id="ADQ04304.1"/>
    </source>
</evidence>
<protein>
    <submittedName>
        <fullName evidence="2">Uncharacterized protein</fullName>
    </submittedName>
</protein>
<evidence type="ECO:0000256" key="1">
    <source>
        <dbReference type="SAM" id="Phobius"/>
    </source>
</evidence>
<gene>
    <name evidence="2" type="ordered locus">Calow_0732</name>
</gene>
<accession>E4Q5K9</accession>
<dbReference type="EMBL" id="CP002216">
    <property type="protein sequence ID" value="ADQ04304.1"/>
    <property type="molecule type" value="Genomic_DNA"/>
</dbReference>
<organism evidence="2 3">
    <name type="scientific">Caldicellulosiruptor owensensis (strain ATCC 700167 / DSM 13100 / OL)</name>
    <dbReference type="NCBI Taxonomy" id="632518"/>
    <lineage>
        <taxon>Bacteria</taxon>
        <taxon>Bacillati</taxon>
        <taxon>Bacillota</taxon>
        <taxon>Bacillota incertae sedis</taxon>
        <taxon>Caldicellulosiruptorales</taxon>
        <taxon>Caldicellulosiruptoraceae</taxon>
        <taxon>Caldicellulosiruptor</taxon>
    </lineage>
</organism>
<dbReference type="Gene3D" id="2.120.10.30">
    <property type="entry name" value="TolB, C-terminal domain"/>
    <property type="match status" value="1"/>
</dbReference>
<dbReference type="eggNOG" id="COG0791">
    <property type="taxonomic scope" value="Bacteria"/>
</dbReference>
<proteinExistence type="predicted"/>
<keyword evidence="3" id="KW-1185">Reference proteome</keyword>
<dbReference type="KEGG" id="cow:Calow_0732"/>
<keyword evidence="1" id="KW-0472">Membrane</keyword>
<dbReference type="InterPro" id="IPR038765">
    <property type="entry name" value="Papain-like_cys_pep_sf"/>
</dbReference>
<reference evidence="2 3" key="2">
    <citation type="journal article" date="2011" name="J. Bacteriol.">
        <title>Complete genome sequences for the anaerobic, extremely thermophilic plant biomass-degrading bacteria Caldicellulosiruptor hydrothermalis, Caldicellulosiruptor kristjanssonii, Caldicellulosiruptor kronotskyensis, Caldicellulosiruptor owensenis, and Caldicellulosiruptor lactoaceticus.</title>
        <authorList>
            <person name="Blumer-Schuette S.E."/>
            <person name="Ozdemir I."/>
            <person name="Mistry D."/>
            <person name="Lucas S."/>
            <person name="Lapidus A."/>
            <person name="Cheng J.F."/>
            <person name="Goodwin L.A."/>
            <person name="Pitluck S."/>
            <person name="Land M.L."/>
            <person name="Hauser L.J."/>
            <person name="Woyke T."/>
            <person name="Mikhailova N."/>
            <person name="Pati A."/>
            <person name="Kyrpides N.C."/>
            <person name="Ivanova N."/>
            <person name="Detter J.C."/>
            <person name="Walston-Davenport K."/>
            <person name="Han S."/>
            <person name="Adams M.W."/>
            <person name="Kelly R.M."/>
        </authorList>
    </citation>
    <scope>NUCLEOTIDE SEQUENCE [LARGE SCALE GENOMIC DNA]</scope>
    <source>
        <strain evidence="3">ATCC 700167 / DSM 13100 / OL</strain>
    </source>
</reference>
<dbReference type="STRING" id="632518.Calow_0732"/>
<dbReference type="RefSeq" id="WP_013411702.1">
    <property type="nucleotide sequence ID" value="NC_014657.1"/>
</dbReference>
<keyword evidence="1" id="KW-0812">Transmembrane</keyword>
<evidence type="ECO:0000313" key="3">
    <source>
        <dbReference type="Proteomes" id="UP000006889"/>
    </source>
</evidence>
<dbReference type="AlphaFoldDB" id="E4Q5K9"/>
<dbReference type="Proteomes" id="UP000006889">
    <property type="component" value="Chromosome"/>
</dbReference>
<dbReference type="SUPFAM" id="SSF54001">
    <property type="entry name" value="Cysteine proteinases"/>
    <property type="match status" value="1"/>
</dbReference>
<name>E4Q5K9_CALOW</name>
<sequence>MKNHKKILAFLITLTLMIVSIFYFSTHKTAAISASAIQKTNFLNFKTIVNIPVSKDGIEYTGMVGYGSHEGPNAFDVKGDKVYVLDNVHHRVLIYSKRDGNLIEKINIPDEQWIHGMAVDKEGKIYLFNAGTNTLIVINNGTVDISTNQELRLEPFYKFEVNDKGPFVVLSGDKMTTFFLAKDINKNKLYVAEEREGIFSSDGSVSEVKASACKASVDVNDAFEFPRWLVNEDCAYDYIGKRGFIQFWKITNDYGEWIVKLNSKTQNIEGLVKIPDGKYYFPVRDAVLEDGDIFVLLPCEKNVYVLKVDSWMTSAQYMKYTESVESKVNLIDSKNGTIQFTEETKYTVSASSITRDQIMSTAFQYNNYKWYCSKQNYDGSKAANPNLWRRPCFITSYNTYYYQVPYCWGGGHFLSEFEQKIKDGYAAGNVYTNTSSYLDGTTGVDCAGFVSKCWGMSGRWSTYDIMKYCSKISFIALQKGDALCNSGHAMLFYQKDASGNYIVYESTTGGYDRVIHRARSKSDVEGSYGAYKCPFVTN</sequence>
<feature type="transmembrane region" description="Helical" evidence="1">
    <location>
        <begin position="7"/>
        <end position="25"/>
    </location>
</feature>
<dbReference type="OrthoDB" id="9815928at2"/>
<reference key="1">
    <citation type="submission" date="2010-09" db="EMBL/GenBank/DDBJ databases">
        <title>Complete sequence of Caldicellulosiruptor owensensis OL.</title>
        <authorList>
            <consortium name="US DOE Joint Genome Institute"/>
            <person name="Lucas S."/>
            <person name="Copeland A."/>
            <person name="Lapidus A."/>
            <person name="Cheng J.-F."/>
            <person name="Bruce D."/>
            <person name="Goodwin L."/>
            <person name="Pitluck S."/>
            <person name="Davenport K."/>
            <person name="Detter J.C."/>
            <person name="Han C."/>
            <person name="Tapia R."/>
            <person name="Land M."/>
            <person name="Hauser L."/>
            <person name="Chang Y.-J."/>
            <person name="Jeffries C."/>
            <person name="Kyrpides N."/>
            <person name="Ivanova N."/>
            <person name="Mikhailova N."/>
            <person name="Blumer-Schuette S.E."/>
            <person name="Kelly R.M."/>
            <person name="Woyke T."/>
        </authorList>
    </citation>
    <scope>NUCLEOTIDE SEQUENCE</scope>
    <source>
        <strain>OL</strain>
    </source>
</reference>
<dbReference type="SUPFAM" id="SSF101898">
    <property type="entry name" value="NHL repeat"/>
    <property type="match status" value="1"/>
</dbReference>
<keyword evidence="1" id="KW-1133">Transmembrane helix</keyword>